<reference evidence="1 2" key="1">
    <citation type="submission" date="2010-07" db="EMBL/GenBank/DDBJ databases">
        <authorList>
            <person name="Muzny D."/>
            <person name="Qin X."/>
            <person name="Deng J."/>
            <person name="Jiang H."/>
            <person name="Liu Y."/>
            <person name="Qu J."/>
            <person name="Song X.-Z."/>
            <person name="Zhang L."/>
            <person name="Thornton R."/>
            <person name="Coyle M."/>
            <person name="Francisco L."/>
            <person name="Jackson L."/>
            <person name="Javaid M."/>
            <person name="Korchina V."/>
            <person name="Kovar C."/>
            <person name="Mata R."/>
            <person name="Mathew T."/>
            <person name="Ngo R."/>
            <person name="Nguyen L."/>
            <person name="Nguyen N."/>
            <person name="Okwuonu G."/>
            <person name="Ongeri F."/>
            <person name="Pham C."/>
            <person name="Simmons D."/>
            <person name="Wilczek-Boney K."/>
            <person name="Hale W."/>
            <person name="Jakkamsetti A."/>
            <person name="Pham P."/>
            <person name="Ruth R."/>
            <person name="San Lucas F."/>
            <person name="Warren J."/>
            <person name="Zhang J."/>
            <person name="Zhao Z."/>
            <person name="Zhou C."/>
            <person name="Zhu D."/>
            <person name="Lee S."/>
            <person name="Bess C."/>
            <person name="Blankenburg K."/>
            <person name="Forbes L."/>
            <person name="Fu Q."/>
            <person name="Gubbala S."/>
            <person name="Hirani K."/>
            <person name="Jayaseelan J.C."/>
            <person name="Lara F."/>
            <person name="Munidasa M."/>
            <person name="Palculict T."/>
            <person name="Patil S."/>
            <person name="Pu L.-L."/>
            <person name="Saada N."/>
            <person name="Tang L."/>
            <person name="Weissenberger G."/>
            <person name="Zhu Y."/>
            <person name="Hemphill L."/>
            <person name="Shang Y."/>
            <person name="Youmans B."/>
            <person name="Ayvaz T."/>
            <person name="Ross M."/>
            <person name="Santibanez J."/>
            <person name="Aqrawi P."/>
            <person name="Gross S."/>
            <person name="Joshi V."/>
            <person name="Fowler G."/>
            <person name="Nazareth L."/>
            <person name="Reid J."/>
            <person name="Worley K."/>
            <person name="Petrosino J."/>
            <person name="Highlander S."/>
            <person name="Gibbs R."/>
        </authorList>
    </citation>
    <scope>NUCLEOTIDE SEQUENCE [LARGE SCALE GENOMIC DNA]</scope>
    <source>
        <strain evidence="1 2">ATCC 13091</strain>
    </source>
</reference>
<dbReference type="Proteomes" id="UP000005526">
    <property type="component" value="Unassembled WGS sequence"/>
</dbReference>
<organism evidence="1 2">
    <name type="scientific">Neisseria meningitidis serogroup B (strain ATCC 13091 / M2091)</name>
    <dbReference type="NCBI Taxonomy" id="862513"/>
    <lineage>
        <taxon>Bacteria</taxon>
        <taxon>Pseudomonadati</taxon>
        <taxon>Pseudomonadota</taxon>
        <taxon>Betaproteobacteria</taxon>
        <taxon>Neisseriales</taxon>
        <taxon>Neisseriaceae</taxon>
        <taxon>Neisseria</taxon>
    </lineage>
</organism>
<dbReference type="HOGENOM" id="CLU_3044276_0_0_4"/>
<proteinExistence type="predicted"/>
<accession>E0N6Z9</accession>
<dbReference type="AlphaFoldDB" id="E0N6Z9"/>
<evidence type="ECO:0000313" key="2">
    <source>
        <dbReference type="Proteomes" id="UP000005526"/>
    </source>
</evidence>
<sequence length="57" mass="6642">MFLWLNVQAAFCRTLPHLKSSLRFSVALRSKIMNICNDLGIFCQYSRLSLNSCRAFR</sequence>
<comment type="caution">
    <text evidence="1">The sequence shown here is derived from an EMBL/GenBank/DDBJ whole genome shotgun (WGS) entry which is preliminary data.</text>
</comment>
<gene>
    <name evidence="1" type="ORF">HMPREF0602_0279</name>
</gene>
<protein>
    <submittedName>
        <fullName evidence="1">Uncharacterized protein</fullName>
    </submittedName>
</protein>
<dbReference type="EMBL" id="AEEF01000016">
    <property type="protein sequence ID" value="EFM05214.1"/>
    <property type="molecule type" value="Genomic_DNA"/>
</dbReference>
<name>E0N6Z9_NEIM3</name>
<evidence type="ECO:0000313" key="1">
    <source>
        <dbReference type="EMBL" id="EFM05214.1"/>
    </source>
</evidence>